<evidence type="ECO:0000256" key="2">
    <source>
        <dbReference type="SAM" id="MobiDB-lite"/>
    </source>
</evidence>
<dbReference type="PROSITE" id="PS50994">
    <property type="entry name" value="INTEGRASE"/>
    <property type="match status" value="1"/>
</dbReference>
<feature type="compositionally biased region" description="Basic and acidic residues" evidence="2">
    <location>
        <begin position="437"/>
        <end position="464"/>
    </location>
</feature>
<proteinExistence type="predicted"/>
<gene>
    <name evidence="4" type="ORF">CBR_g52645</name>
</gene>
<evidence type="ECO:0000256" key="1">
    <source>
        <dbReference type="SAM" id="Coils"/>
    </source>
</evidence>
<feature type="compositionally biased region" description="Low complexity" evidence="2">
    <location>
        <begin position="327"/>
        <end position="337"/>
    </location>
</feature>
<keyword evidence="5" id="KW-1185">Reference proteome</keyword>
<dbReference type="InterPro" id="IPR001584">
    <property type="entry name" value="Integrase_cat-core"/>
</dbReference>
<dbReference type="AlphaFoldDB" id="A0A388MAK5"/>
<dbReference type="GO" id="GO:0003676">
    <property type="term" value="F:nucleic acid binding"/>
    <property type="evidence" value="ECO:0007669"/>
    <property type="project" value="InterPro"/>
</dbReference>
<protein>
    <recommendedName>
        <fullName evidence="3">Integrase catalytic domain-containing protein</fullName>
    </recommendedName>
</protein>
<feature type="domain" description="Integrase catalytic" evidence="3">
    <location>
        <begin position="1"/>
        <end position="157"/>
    </location>
</feature>
<sequence length="767" mass="85456">MPAGENGRNYIFDARDNLIGFADGRAIRTKTDPVLANCIEEYYMRYPFVKEFVMDRGSEFTCNEVRTLLTGYGVVANYTTAADPQANAPLERGHSTITNLLAKWTEGKPGQWPKFLRATFFVENITVKRTTKSDFSKTAMQKGGRGVRPRQRPQGASGREDSRRPFGRESTPIFNDDNIELFLDSYQAHAAREGWSTLERIRHLKGVGRFEEPIAHIREEALTWQDVETRMQRLRASPLGPDGLPIRLEEGNAEEFIPAYEHDLRGPSPTLPEEGKVLPLRTPLDSLEAHLDASQWGASQSEVDQGGPAWYEPVEDEPEEEPPEPGPEVGPRGPEGPQTEGVIIVGDDTPPPAPILEQARQYWPQGIHESDSKVMLGPPSKATTPPSTQAEPEESERARAPTTVAPQVTEPTDECMDVEALTSGEPLSGPPPAEEGTSERDPLREAQEVRARRPSGETKEEKHARVQIWDSYEGKRDAVRLRSREAGQEDARVDEVRETGDLWFSATKMAIERTDRRIREVAVSSFQQYSMLSNELAASRLEVEQLSTQLEEERAENQAWRSRMEAKEAEWEKRLQDMAAMVERLSATKVVDWTEQSRYGIQGKEVQGLFGQEGMTEPPQEGEMGKVFLDPTEVAARREAEEGRFSFRTPTELASPQATLMTFEIPEDEPAQRPRPHVAGGGPAEGSPTILLEVQEGALTGAVASTEPEAMEGEASQLDALVAAMELDMPSGEPQRQETPKRVREMGEQRTQLGSWATGADSWEYIS</sequence>
<dbReference type="GO" id="GO:0015074">
    <property type="term" value="P:DNA integration"/>
    <property type="evidence" value="ECO:0007669"/>
    <property type="project" value="InterPro"/>
</dbReference>
<organism evidence="4 5">
    <name type="scientific">Chara braunii</name>
    <name type="common">Braun's stonewort</name>
    <dbReference type="NCBI Taxonomy" id="69332"/>
    <lineage>
        <taxon>Eukaryota</taxon>
        <taxon>Viridiplantae</taxon>
        <taxon>Streptophyta</taxon>
        <taxon>Charophyceae</taxon>
        <taxon>Charales</taxon>
        <taxon>Characeae</taxon>
        <taxon>Chara</taxon>
    </lineage>
</organism>
<evidence type="ECO:0000313" key="5">
    <source>
        <dbReference type="Proteomes" id="UP000265515"/>
    </source>
</evidence>
<evidence type="ECO:0000259" key="3">
    <source>
        <dbReference type="PROSITE" id="PS50994"/>
    </source>
</evidence>
<feature type="coiled-coil region" evidence="1">
    <location>
        <begin position="529"/>
        <end position="570"/>
    </location>
</feature>
<dbReference type="Gramene" id="GBG91611">
    <property type="protein sequence ID" value="GBG91611"/>
    <property type="gene ID" value="CBR_g52645"/>
</dbReference>
<feature type="region of interest" description="Disordered" evidence="2">
    <location>
        <begin position="294"/>
        <end position="465"/>
    </location>
</feature>
<feature type="region of interest" description="Disordered" evidence="2">
    <location>
        <begin position="133"/>
        <end position="172"/>
    </location>
</feature>
<dbReference type="Proteomes" id="UP000265515">
    <property type="component" value="Unassembled WGS sequence"/>
</dbReference>
<reference evidence="4 5" key="1">
    <citation type="journal article" date="2018" name="Cell">
        <title>The Chara Genome: Secondary Complexity and Implications for Plant Terrestrialization.</title>
        <authorList>
            <person name="Nishiyama T."/>
            <person name="Sakayama H."/>
            <person name="Vries J.D."/>
            <person name="Buschmann H."/>
            <person name="Saint-Marcoux D."/>
            <person name="Ullrich K.K."/>
            <person name="Haas F.B."/>
            <person name="Vanderstraeten L."/>
            <person name="Becker D."/>
            <person name="Lang D."/>
            <person name="Vosolsobe S."/>
            <person name="Rombauts S."/>
            <person name="Wilhelmsson P.K.I."/>
            <person name="Janitza P."/>
            <person name="Kern R."/>
            <person name="Heyl A."/>
            <person name="Rumpler F."/>
            <person name="Villalobos L.I.A.C."/>
            <person name="Clay J.M."/>
            <person name="Skokan R."/>
            <person name="Toyoda A."/>
            <person name="Suzuki Y."/>
            <person name="Kagoshima H."/>
            <person name="Schijlen E."/>
            <person name="Tajeshwar N."/>
            <person name="Catarino B."/>
            <person name="Hetherington A.J."/>
            <person name="Saltykova A."/>
            <person name="Bonnot C."/>
            <person name="Breuninger H."/>
            <person name="Symeonidi A."/>
            <person name="Radhakrishnan G.V."/>
            <person name="Van Nieuwerburgh F."/>
            <person name="Deforce D."/>
            <person name="Chang C."/>
            <person name="Karol K.G."/>
            <person name="Hedrich R."/>
            <person name="Ulvskov P."/>
            <person name="Glockner G."/>
            <person name="Delwiche C.F."/>
            <person name="Petrasek J."/>
            <person name="Van de Peer Y."/>
            <person name="Friml J."/>
            <person name="Beilby M."/>
            <person name="Dolan L."/>
            <person name="Kohara Y."/>
            <person name="Sugano S."/>
            <person name="Fujiyama A."/>
            <person name="Delaux P.-M."/>
            <person name="Quint M."/>
            <person name="TheiBen G."/>
            <person name="Hagemann M."/>
            <person name="Harholt J."/>
            <person name="Dunand C."/>
            <person name="Zachgo S."/>
            <person name="Langdale J."/>
            <person name="Maumus F."/>
            <person name="Straeten D.V.D."/>
            <person name="Gould S.B."/>
            <person name="Rensing S.A."/>
        </authorList>
    </citation>
    <scope>NUCLEOTIDE SEQUENCE [LARGE SCALE GENOMIC DNA]</scope>
    <source>
        <strain evidence="4 5">S276</strain>
    </source>
</reference>
<name>A0A388MAK5_CHABU</name>
<accession>A0A388MAK5</accession>
<feature type="compositionally biased region" description="Acidic residues" evidence="2">
    <location>
        <begin position="313"/>
        <end position="323"/>
    </location>
</feature>
<dbReference type="InterPro" id="IPR012337">
    <property type="entry name" value="RNaseH-like_sf"/>
</dbReference>
<keyword evidence="1" id="KW-0175">Coiled coil</keyword>
<dbReference type="EMBL" id="BFEA01000926">
    <property type="protein sequence ID" value="GBG91611.1"/>
    <property type="molecule type" value="Genomic_DNA"/>
</dbReference>
<dbReference type="Gene3D" id="3.30.420.10">
    <property type="entry name" value="Ribonuclease H-like superfamily/Ribonuclease H"/>
    <property type="match status" value="1"/>
</dbReference>
<comment type="caution">
    <text evidence="4">The sequence shown here is derived from an EMBL/GenBank/DDBJ whole genome shotgun (WGS) entry which is preliminary data.</text>
</comment>
<feature type="compositionally biased region" description="Basic and acidic residues" evidence="2">
    <location>
        <begin position="158"/>
        <end position="167"/>
    </location>
</feature>
<dbReference type="SUPFAM" id="SSF53098">
    <property type="entry name" value="Ribonuclease H-like"/>
    <property type="match status" value="1"/>
</dbReference>
<feature type="region of interest" description="Disordered" evidence="2">
    <location>
        <begin position="729"/>
        <end position="767"/>
    </location>
</feature>
<dbReference type="InterPro" id="IPR036397">
    <property type="entry name" value="RNaseH_sf"/>
</dbReference>
<evidence type="ECO:0000313" key="4">
    <source>
        <dbReference type="EMBL" id="GBG91611.1"/>
    </source>
</evidence>
<feature type="compositionally biased region" description="Basic and acidic residues" evidence="2">
    <location>
        <begin position="735"/>
        <end position="748"/>
    </location>
</feature>